<organism evidence="1">
    <name type="scientific">uncultured virus</name>
    <dbReference type="NCBI Taxonomy" id="340016"/>
    <lineage>
        <taxon>Viruses</taxon>
        <taxon>environmental samples</taxon>
    </lineage>
</organism>
<reference evidence="1" key="1">
    <citation type="submission" date="2016-10" db="EMBL/GenBank/DDBJ databases">
        <authorList>
            <person name="Varghese N."/>
        </authorList>
    </citation>
    <scope>NUCLEOTIDE SEQUENCE</scope>
</reference>
<dbReference type="EMBL" id="KY052831">
    <property type="protein sequence ID" value="ASF00357.1"/>
    <property type="molecule type" value="Genomic_DNA"/>
</dbReference>
<evidence type="ECO:0000313" key="1">
    <source>
        <dbReference type="EMBL" id="ASF00357.1"/>
    </source>
</evidence>
<accession>A0A218MM34</accession>
<protein>
    <submittedName>
        <fullName evidence="1">Uncharacterized protein</fullName>
    </submittedName>
</protein>
<name>A0A218MM34_9VIRU</name>
<sequence length="66" mass="7843">MSYKTNKTTKKRIDKLLTKNAEYQAANVCVTNSKTKRQEINRYCRVNFINPIKEIDLDFYNRIILA</sequence>
<reference evidence="1" key="2">
    <citation type="journal article" date="2017" name="Nat. Commun.">
        <title>Single-virus genomics reveals hidden cosmopolitan and abundant viruses.</title>
        <authorList>
            <person name="Martinez-Hernandez F."/>
            <person name="Fornas O."/>
            <person name="Lluesma Gomez M."/>
            <person name="Bolduc B."/>
            <person name="de la Cruz Pena M.J."/>
            <person name="Martinez J.M."/>
            <person name="Anton J."/>
            <person name="Gasol J.M."/>
            <person name="Rosselli R."/>
            <person name="Rodriguez-Valera F."/>
            <person name="Sullivan M.B."/>
            <person name="Acinas S.G."/>
            <person name="Martinez-Garcia M."/>
        </authorList>
    </citation>
    <scope>NUCLEOTIDE SEQUENCE</scope>
</reference>
<proteinExistence type="predicted"/>